<dbReference type="EC" id="3.2.1.8" evidence="3"/>
<dbReference type="GO" id="GO:0031176">
    <property type="term" value="F:endo-1,4-beta-xylanase activity"/>
    <property type="evidence" value="ECO:0007669"/>
    <property type="project" value="UniProtKB-EC"/>
</dbReference>
<keyword evidence="13" id="KW-1185">Reference proteome</keyword>
<keyword evidence="6" id="KW-0677">Repeat</keyword>
<dbReference type="PANTHER" id="PTHR31490">
    <property type="entry name" value="GLYCOSYL HYDROLASE"/>
    <property type="match status" value="1"/>
</dbReference>
<dbReference type="Pfam" id="PF02018">
    <property type="entry name" value="CBM_4_9"/>
    <property type="match status" value="1"/>
</dbReference>
<sequence>MQRFYPPIFLVLLCLLLPGTLLLAQDVNLIQNPSFEEGDGDDFTNWNKYNGGEYLVQTTEEDNVRTGDRALQVNSPGTAPDHWRVQLATDEITTTPGNEYTFTIWAKAETEGGIVRFSTQPNALYRPDTIVPTEWTQLTWTFTANEPATVIALDLGYSEATYYFDDAEMLGPVTPCIDTFSVDSTQTPIAAGKNKFIGSVYGGSQSADFEYYFNQVTPENAGKWGSVEGTRDTFDWQQLDSIRAFAARNDFPFRYHVLLWGAQQPTWLKPLSDEEKVDEIIEWISGVADHFDGSSDARATLEYVEVLNEFINQPPDNLGQNADDAGSGDYIGALRSLNDSLQTTPGEYDWIVNAFKIARSYFPCEETKLMLNEYNVVNGGGTTTRDYVEVAELLDSLGLVDVLGFQGHAFSTRVYNNVYNDSTFAAQTAVLTRKLDSLAMIGLPLMVTELDIDGNTDGTYTETNDQMVADSFQLAEYERVFGLFWNHPSVIGITLWGYRSGLWRNDQEAYLFDPCTTGPRPALAEYLNDSLRRADNPPLNEFTYCAPSSIFSQPTELTTSVEIFPNPTAGSFTVRLGEALNRAELRIYDQLGKEVARQNADRQEIIPVNAGALNLRPGAYIITVTAEGKRTARRLIVTR</sequence>
<evidence type="ECO:0000256" key="7">
    <source>
        <dbReference type="ARBA" id="ARBA00022801"/>
    </source>
</evidence>
<dbReference type="Gene3D" id="3.20.20.80">
    <property type="entry name" value="Glycosidases"/>
    <property type="match status" value="1"/>
</dbReference>
<comment type="similarity">
    <text evidence="2">Belongs to the glycosyl hydrolase 10 (cellulase F) family.</text>
</comment>
<name>A0A2S6I0Z1_9BACT</name>
<dbReference type="Gene3D" id="2.60.120.260">
    <property type="entry name" value="Galactose-binding domain-like"/>
    <property type="match status" value="1"/>
</dbReference>
<keyword evidence="5" id="KW-0732">Signal</keyword>
<dbReference type="AlphaFoldDB" id="A0A2S6I0Z1"/>
<comment type="caution">
    <text evidence="12">The sequence shown here is derived from an EMBL/GenBank/DDBJ whole genome shotgun (WGS) entry which is preliminary data.</text>
</comment>
<accession>A0A2S6I0Z1</accession>
<keyword evidence="8" id="KW-0119">Carbohydrate metabolism</keyword>
<dbReference type="PANTHER" id="PTHR31490:SF88">
    <property type="entry name" value="BETA-XYLANASE"/>
    <property type="match status" value="1"/>
</dbReference>
<evidence type="ECO:0000256" key="8">
    <source>
        <dbReference type="ARBA" id="ARBA00023277"/>
    </source>
</evidence>
<evidence type="ECO:0000256" key="2">
    <source>
        <dbReference type="ARBA" id="ARBA00007495"/>
    </source>
</evidence>
<dbReference type="Pfam" id="PF18962">
    <property type="entry name" value="Por_Secre_tail"/>
    <property type="match status" value="1"/>
</dbReference>
<proteinExistence type="inferred from homology"/>
<dbReference type="NCBIfam" id="TIGR04183">
    <property type="entry name" value="Por_Secre_tail"/>
    <property type="match status" value="1"/>
</dbReference>
<evidence type="ECO:0000256" key="6">
    <source>
        <dbReference type="ARBA" id="ARBA00022737"/>
    </source>
</evidence>
<evidence type="ECO:0000256" key="10">
    <source>
        <dbReference type="ARBA" id="ARBA00023326"/>
    </source>
</evidence>
<gene>
    <name evidence="12" type="ORF">CLV84_3704</name>
</gene>
<dbReference type="InterPro" id="IPR001000">
    <property type="entry name" value="GH10_dom"/>
</dbReference>
<dbReference type="SMART" id="SM00633">
    <property type="entry name" value="Glyco_10"/>
    <property type="match status" value="1"/>
</dbReference>
<comment type="catalytic activity">
    <reaction evidence="1">
        <text>Endohydrolysis of (1-&gt;4)-beta-D-xylosidic linkages in xylans.</text>
        <dbReference type="EC" id="3.2.1.8"/>
    </reaction>
</comment>
<evidence type="ECO:0000256" key="9">
    <source>
        <dbReference type="ARBA" id="ARBA00023295"/>
    </source>
</evidence>
<dbReference type="SUPFAM" id="SSF51445">
    <property type="entry name" value="(Trans)glycosidases"/>
    <property type="match status" value="1"/>
</dbReference>
<feature type="domain" description="GH10" evidence="11">
    <location>
        <begin position="184"/>
        <end position="529"/>
    </location>
</feature>
<dbReference type="RefSeq" id="WP_146088869.1">
    <property type="nucleotide sequence ID" value="NZ_PTJC01000007.1"/>
</dbReference>
<keyword evidence="9" id="KW-0326">Glycosidase</keyword>
<dbReference type="EMBL" id="PTJC01000007">
    <property type="protein sequence ID" value="PPK84543.1"/>
    <property type="molecule type" value="Genomic_DNA"/>
</dbReference>
<reference evidence="12 13" key="1">
    <citation type="submission" date="2018-02" db="EMBL/GenBank/DDBJ databases">
        <title>Genomic Encyclopedia of Archaeal and Bacterial Type Strains, Phase II (KMG-II): from individual species to whole genera.</title>
        <authorList>
            <person name="Goeker M."/>
        </authorList>
    </citation>
    <scope>NUCLEOTIDE SEQUENCE [LARGE SCALE GENOMIC DNA]</scope>
    <source>
        <strain evidence="12 13">DSM 29526</strain>
    </source>
</reference>
<evidence type="ECO:0000256" key="4">
    <source>
        <dbReference type="ARBA" id="ARBA00022651"/>
    </source>
</evidence>
<dbReference type="OrthoDB" id="7061696at2"/>
<evidence type="ECO:0000259" key="11">
    <source>
        <dbReference type="PROSITE" id="PS51760"/>
    </source>
</evidence>
<dbReference type="InterPro" id="IPR003305">
    <property type="entry name" value="CenC_carb-bd"/>
</dbReference>
<evidence type="ECO:0000256" key="3">
    <source>
        <dbReference type="ARBA" id="ARBA00012590"/>
    </source>
</evidence>
<organism evidence="12 13">
    <name type="scientific">Neolewinella xylanilytica</name>
    <dbReference type="NCBI Taxonomy" id="1514080"/>
    <lineage>
        <taxon>Bacteria</taxon>
        <taxon>Pseudomonadati</taxon>
        <taxon>Bacteroidota</taxon>
        <taxon>Saprospiria</taxon>
        <taxon>Saprospirales</taxon>
        <taxon>Lewinellaceae</taxon>
        <taxon>Neolewinella</taxon>
    </lineage>
</organism>
<keyword evidence="10" id="KW-0624">Polysaccharide degradation</keyword>
<dbReference type="PROSITE" id="PS51760">
    <property type="entry name" value="GH10_2"/>
    <property type="match status" value="1"/>
</dbReference>
<dbReference type="SUPFAM" id="SSF49785">
    <property type="entry name" value="Galactose-binding domain-like"/>
    <property type="match status" value="1"/>
</dbReference>
<evidence type="ECO:0000313" key="12">
    <source>
        <dbReference type="EMBL" id="PPK84543.1"/>
    </source>
</evidence>
<dbReference type="Pfam" id="PF00331">
    <property type="entry name" value="Glyco_hydro_10"/>
    <property type="match status" value="1"/>
</dbReference>
<keyword evidence="7" id="KW-0378">Hydrolase</keyword>
<dbReference type="InterPro" id="IPR026444">
    <property type="entry name" value="Secre_tail"/>
</dbReference>
<dbReference type="GO" id="GO:0045493">
    <property type="term" value="P:xylan catabolic process"/>
    <property type="evidence" value="ECO:0007669"/>
    <property type="project" value="UniProtKB-KW"/>
</dbReference>
<dbReference type="InterPro" id="IPR017853">
    <property type="entry name" value="GH"/>
</dbReference>
<protein>
    <recommendedName>
        <fullName evidence="3">endo-1,4-beta-xylanase</fullName>
        <ecNumber evidence="3">3.2.1.8</ecNumber>
    </recommendedName>
</protein>
<dbReference type="InterPro" id="IPR008979">
    <property type="entry name" value="Galactose-bd-like_sf"/>
</dbReference>
<dbReference type="InterPro" id="IPR044846">
    <property type="entry name" value="GH10"/>
</dbReference>
<evidence type="ECO:0000313" key="13">
    <source>
        <dbReference type="Proteomes" id="UP000237662"/>
    </source>
</evidence>
<keyword evidence="4" id="KW-0858">Xylan degradation</keyword>
<dbReference type="Proteomes" id="UP000237662">
    <property type="component" value="Unassembled WGS sequence"/>
</dbReference>
<evidence type="ECO:0000256" key="5">
    <source>
        <dbReference type="ARBA" id="ARBA00022729"/>
    </source>
</evidence>
<evidence type="ECO:0000256" key="1">
    <source>
        <dbReference type="ARBA" id="ARBA00000681"/>
    </source>
</evidence>